<dbReference type="GO" id="GO:0006633">
    <property type="term" value="P:fatty acid biosynthetic process"/>
    <property type="evidence" value="ECO:0007669"/>
    <property type="project" value="InterPro"/>
</dbReference>
<gene>
    <name evidence="5" type="ORF">F0A16_20805</name>
</gene>
<dbReference type="PANTHER" id="PTHR34069:SF2">
    <property type="entry name" value="BETA-KETOACYL-[ACYL-CARRIER-PROTEIN] SYNTHASE III"/>
    <property type="match status" value="1"/>
</dbReference>
<dbReference type="RefSeq" id="WP_149437872.1">
    <property type="nucleotide sequence ID" value="NZ_VTPX01000022.1"/>
</dbReference>
<dbReference type="Proteomes" id="UP000466024">
    <property type="component" value="Unassembled WGS sequence"/>
</dbReference>
<dbReference type="GO" id="GO:0044550">
    <property type="term" value="P:secondary metabolite biosynthetic process"/>
    <property type="evidence" value="ECO:0007669"/>
    <property type="project" value="TreeGrafter"/>
</dbReference>
<keyword evidence="6" id="KW-1185">Reference proteome</keyword>
<dbReference type="CDD" id="cd00830">
    <property type="entry name" value="KAS_III"/>
    <property type="match status" value="1"/>
</dbReference>
<evidence type="ECO:0000256" key="1">
    <source>
        <dbReference type="ARBA" id="ARBA00022679"/>
    </source>
</evidence>
<dbReference type="GO" id="GO:0004315">
    <property type="term" value="F:3-oxoacyl-[acyl-carrier-protein] synthase activity"/>
    <property type="evidence" value="ECO:0007669"/>
    <property type="project" value="InterPro"/>
</dbReference>
<evidence type="ECO:0000313" key="5">
    <source>
        <dbReference type="EMBL" id="KAA0015442.1"/>
    </source>
</evidence>
<feature type="domain" description="Beta-ketoacyl-[acyl-carrier-protein] synthase III N-terminal" evidence="4">
    <location>
        <begin position="150"/>
        <end position="229"/>
    </location>
</feature>
<dbReference type="Gene3D" id="3.40.47.10">
    <property type="match status" value="2"/>
</dbReference>
<dbReference type="InterPro" id="IPR016039">
    <property type="entry name" value="Thiolase-like"/>
</dbReference>
<dbReference type="InterPro" id="IPR013751">
    <property type="entry name" value="ACP_syn_III_N"/>
</dbReference>
<comment type="caution">
    <text evidence="5">The sequence shown here is derived from an EMBL/GenBank/DDBJ whole genome shotgun (WGS) entry which is preliminary data.</text>
</comment>
<dbReference type="EMBL" id="VTPX01000022">
    <property type="protein sequence ID" value="KAA0015442.1"/>
    <property type="molecule type" value="Genomic_DNA"/>
</dbReference>
<dbReference type="NCBIfam" id="NF005703">
    <property type="entry name" value="PRK07515.1"/>
    <property type="match status" value="1"/>
</dbReference>
<dbReference type="PANTHER" id="PTHR34069">
    <property type="entry name" value="3-OXOACYL-[ACYL-CARRIER-PROTEIN] SYNTHASE 3"/>
    <property type="match status" value="1"/>
</dbReference>
<keyword evidence="1" id="KW-0808">Transferase</keyword>
<proteinExistence type="predicted"/>
<organism evidence="5 6">
    <name type="scientific">Salinicola corii</name>
    <dbReference type="NCBI Taxonomy" id="2606937"/>
    <lineage>
        <taxon>Bacteria</taxon>
        <taxon>Pseudomonadati</taxon>
        <taxon>Pseudomonadota</taxon>
        <taxon>Gammaproteobacteria</taxon>
        <taxon>Oceanospirillales</taxon>
        <taxon>Halomonadaceae</taxon>
        <taxon>Salinicola</taxon>
    </lineage>
</organism>
<evidence type="ECO:0000259" key="4">
    <source>
        <dbReference type="Pfam" id="PF08545"/>
    </source>
</evidence>
<reference evidence="5 6" key="1">
    <citation type="submission" date="2019-08" db="EMBL/GenBank/DDBJ databases">
        <title>Bioinformatics analysis of the strain L3 and L5.</title>
        <authorList>
            <person name="Li X."/>
        </authorList>
    </citation>
    <scope>NUCLEOTIDE SEQUENCE [LARGE SCALE GENOMIC DNA]</scope>
    <source>
        <strain evidence="5 6">L3</strain>
    </source>
</reference>
<evidence type="ECO:0000313" key="6">
    <source>
        <dbReference type="Proteomes" id="UP000466024"/>
    </source>
</evidence>
<accession>A0A640W7D3</accession>
<dbReference type="InterPro" id="IPR013747">
    <property type="entry name" value="ACP_syn_III_C"/>
</dbReference>
<dbReference type="Pfam" id="PF08541">
    <property type="entry name" value="ACP_syn_III_C"/>
    <property type="match status" value="1"/>
</dbReference>
<keyword evidence="2" id="KW-0012">Acyltransferase</keyword>
<evidence type="ECO:0000259" key="3">
    <source>
        <dbReference type="Pfam" id="PF08541"/>
    </source>
</evidence>
<sequence>MTQAVITATGLFTPPDSIDNAELVASFNTWVDAENSRHAAAIERGEREPLAHSSEAFILKASGIESRYVMEAGGILDPERMRPRIPQRANDALSVQAEMGVAAARQALDKAGLRAAQLDLIIVACSNLQRPYPAVAVEVQAALGAGGYAFDMNVACSSATFAIDMATNAIRAGSLERVLVVNPEICSAHLNFRDRDSHFIFGDACTAIVLEADHLAQDREHFTVLGARLKTQFSNAIRNNFGFLNRLADEGHDALDKLFVQEGRKVFKEVCPMVASLILDHLESQSLTGDSVKKLWLHQANRHMNDLIAQRVLGREPSLSEAPVILDRYANTSSAGSIIAFHLHRDDLQDGDVGVVCSFGAGYSAGSVILRKGNAC</sequence>
<evidence type="ECO:0000256" key="2">
    <source>
        <dbReference type="ARBA" id="ARBA00023315"/>
    </source>
</evidence>
<name>A0A640W7D3_9GAMM</name>
<feature type="domain" description="Beta-ketoacyl-[acyl-carrier-protein] synthase III C-terminal" evidence="3">
    <location>
        <begin position="282"/>
        <end position="371"/>
    </location>
</feature>
<dbReference type="Pfam" id="PF08545">
    <property type="entry name" value="ACP_syn_III"/>
    <property type="match status" value="1"/>
</dbReference>
<dbReference type="SUPFAM" id="SSF53901">
    <property type="entry name" value="Thiolase-like"/>
    <property type="match status" value="1"/>
</dbReference>
<dbReference type="AlphaFoldDB" id="A0A640W7D3"/>
<protein>
    <submittedName>
        <fullName evidence="5">Beta-ketoacyl-ACP synthase III</fullName>
    </submittedName>
</protein>